<feature type="region of interest" description="Disordered" evidence="1">
    <location>
        <begin position="24"/>
        <end position="94"/>
    </location>
</feature>
<reference evidence="3 4" key="1">
    <citation type="submission" date="2024-06" db="EMBL/GenBank/DDBJ databases">
        <authorList>
            <person name="Li Z."/>
            <person name="Jiang Y."/>
        </authorList>
    </citation>
    <scope>NUCLEOTIDE SEQUENCE [LARGE SCALE GENOMIC DNA]</scope>
    <source>
        <strain evidence="3 4">HSW-8</strain>
    </source>
</reference>
<comment type="caution">
    <text evidence="3">The sequence shown here is derived from an EMBL/GenBank/DDBJ whole genome shotgun (WGS) entry which is preliminary data.</text>
</comment>
<evidence type="ECO:0000256" key="1">
    <source>
        <dbReference type="SAM" id="MobiDB-lite"/>
    </source>
</evidence>
<evidence type="ECO:0000313" key="4">
    <source>
        <dbReference type="Proteomes" id="UP001465331"/>
    </source>
</evidence>
<accession>A0ABV2ADC0</accession>
<keyword evidence="4" id="KW-1185">Reference proteome</keyword>
<dbReference type="Proteomes" id="UP001465331">
    <property type="component" value="Unassembled WGS sequence"/>
</dbReference>
<protein>
    <submittedName>
        <fullName evidence="3">Uncharacterized protein</fullName>
    </submittedName>
</protein>
<feature type="compositionally biased region" description="Low complexity" evidence="1">
    <location>
        <begin position="67"/>
        <end position="78"/>
    </location>
</feature>
<dbReference type="RefSeq" id="WP_352890702.1">
    <property type="nucleotide sequence ID" value="NZ_JBEPIJ010000025.1"/>
</dbReference>
<feature type="signal peptide" evidence="2">
    <location>
        <begin position="1"/>
        <end position="27"/>
    </location>
</feature>
<proteinExistence type="predicted"/>
<dbReference type="EMBL" id="JBEPIJ010000025">
    <property type="protein sequence ID" value="MES0875241.1"/>
    <property type="molecule type" value="Genomic_DNA"/>
</dbReference>
<organism evidence="3 4">
    <name type="scientific">Sinimarinibacterium thermocellulolyticum</name>
    <dbReference type="NCBI Taxonomy" id="3170016"/>
    <lineage>
        <taxon>Bacteria</taxon>
        <taxon>Pseudomonadati</taxon>
        <taxon>Pseudomonadota</taxon>
        <taxon>Gammaproteobacteria</taxon>
        <taxon>Nevskiales</taxon>
        <taxon>Nevskiaceae</taxon>
        <taxon>Sinimarinibacterium</taxon>
    </lineage>
</organism>
<name>A0ABV2ADC0_9GAMM</name>
<feature type="chain" id="PRO_5045414349" evidence="2">
    <location>
        <begin position="28"/>
        <end position="94"/>
    </location>
</feature>
<gene>
    <name evidence="3" type="ORF">ABSH63_14660</name>
</gene>
<evidence type="ECO:0000313" key="3">
    <source>
        <dbReference type="EMBL" id="MES0875241.1"/>
    </source>
</evidence>
<evidence type="ECO:0000256" key="2">
    <source>
        <dbReference type="SAM" id="SignalP"/>
    </source>
</evidence>
<sequence length="94" mass="9548">MSRRRQRTTLSASLTGLMLALAASAHAAEDAAPPEGKSAPDPAAASDAPRDETGGANPTSPADRDAPATPSRTRPSSPCALPRKRRSSPCALGD</sequence>
<keyword evidence="2" id="KW-0732">Signal</keyword>